<keyword evidence="22" id="KW-1185">Reference proteome</keyword>
<evidence type="ECO:0000256" key="5">
    <source>
        <dbReference type="ARBA" id="ARBA00012681"/>
    </source>
</evidence>
<dbReference type="SUPFAM" id="SSF52374">
    <property type="entry name" value="Nucleotidylyl transferase"/>
    <property type="match status" value="1"/>
</dbReference>
<evidence type="ECO:0000256" key="16">
    <source>
        <dbReference type="ARBA" id="ARBA00047931"/>
    </source>
</evidence>
<keyword evidence="8" id="KW-0808">Transferase</keyword>
<dbReference type="KEGG" id="dfl:DFE_0202"/>
<evidence type="ECO:0000256" key="3">
    <source>
        <dbReference type="ARBA" id="ARBA00004962"/>
    </source>
</evidence>
<feature type="binding site" evidence="17">
    <location>
        <position position="73"/>
    </location>
    <ligand>
        <name>pyridoxal 5'-phosphate</name>
        <dbReference type="ChEBI" id="CHEBI:597326"/>
    </ligand>
</feature>
<sequence length="775" mass="84453">MIYDDISQLTGHTPLVRLNRITARSGVGILAKVEYFNPGGSIKDRVAAAMINAAEQRGELSPGKVIIEATSGNTGIGLAMACAVKGYRLKLLMPETASEERKRTMRAYGAEIVLTEGHMGTDGAIEEAYRLAREEPDRYVLMDQFNNPASIDAHYQGTAQEIWDQTDGQVTHVVAALGTSGTVMGLVKRLKELSPDVQVVAVEPYARHKIQGLKNMQESYPPGIFNKHMLDRIVRVEDEEAFDHCRRLAREEGLLVGMSSGAALVGALKVAEELDSGSVVVIFPDGGERYLSTPLFAPPDEQGVRIESASGGDAHLGAGTGQLCLYTVGPSLDRPDDPEFWRRLILLDVLARKLTRDGCEVRIAAGLADMDDRSMTAARAAHMPRAEFAAVVRDRIAAQAKLLGLGERVAFPLAGDCKVQSLELCEKLLSSGRAYEKLRSVYFDVLRDPDYGQVCNVDMDKLSLGKTVDLADYVKSNPQDFTLLKRATLQDIKDGEFWQTRWGNVRPSWFMQMAAAALCSVGSPTVFLGGESHRFPHMENLRAIWSVSGKASPGAWMASMPVIEPDAHGTKADDAFDQASLGGLFDAGYTPAAVRLWLSSASYHKTLDFSRSTLGMWSKNQRTVQDLAVSLAALPVTEGGGGIGPEVEQMLVDVKGAFRAALDDDLSLYAFWPELFSFCRGVKKLLGADRLSPDEITACRERLGDTDAVLGILDAGAMPVLQAAWPDEAARLVAERELARQGKDFERADVLRTRLIELGFRVEDSAQGARLYPNS</sequence>
<comment type="similarity">
    <text evidence="4">Belongs to the cysteine synthase/cystathionine beta-synthase family.</text>
</comment>
<gene>
    <name evidence="21" type="ORF">DFE_0202</name>
</gene>
<dbReference type="Gene3D" id="3.40.50.1100">
    <property type="match status" value="2"/>
</dbReference>
<evidence type="ECO:0000256" key="4">
    <source>
        <dbReference type="ARBA" id="ARBA00007103"/>
    </source>
</evidence>
<dbReference type="InterPro" id="IPR014729">
    <property type="entry name" value="Rossmann-like_a/b/a_fold"/>
</dbReference>
<dbReference type="InterPro" id="IPR001216">
    <property type="entry name" value="P-phosphate_BS"/>
</dbReference>
<name>A0A2Z6AUM6_9BACT</name>
<reference evidence="21 22" key="1">
    <citation type="journal article" date="2018" name="Sci. Adv.">
        <title>Multi-heme cytochromes provide a pathway for survival in energy-limited environments.</title>
        <authorList>
            <person name="Deng X."/>
            <person name="Dohmae N."/>
            <person name="Nealson K.H."/>
            <person name="Hashimoto K."/>
            <person name="Okamoto A."/>
        </authorList>
    </citation>
    <scope>NUCLEOTIDE SEQUENCE [LARGE SCALE GENOMIC DNA]</scope>
    <source>
        <strain evidence="21 22">IS5</strain>
    </source>
</reference>
<comment type="cofactor">
    <cofactor evidence="1 17">
        <name>pyridoxal 5'-phosphate</name>
        <dbReference type="ChEBI" id="CHEBI:597326"/>
    </cofactor>
</comment>
<keyword evidence="13 17" id="KW-0663">Pyridoxal phosphate</keyword>
<dbReference type="InterPro" id="IPR032678">
    <property type="entry name" value="tRNA-synt_1_cat_dom"/>
</dbReference>
<feature type="binding site" evidence="17">
    <location>
        <begin position="178"/>
        <end position="182"/>
    </location>
    <ligand>
        <name>pyridoxal 5'-phosphate</name>
        <dbReference type="ChEBI" id="CHEBI:597326"/>
    </ligand>
</feature>
<dbReference type="InterPro" id="IPR009080">
    <property type="entry name" value="tRNAsynth_Ia_anticodon-bd"/>
</dbReference>
<evidence type="ECO:0000256" key="15">
    <source>
        <dbReference type="ARBA" id="ARBA00023192"/>
    </source>
</evidence>
<dbReference type="SUPFAM" id="SSF47323">
    <property type="entry name" value="Anticodon-binding domain of a subclass of class I aminoacyl-tRNA synthetases"/>
    <property type="match status" value="1"/>
</dbReference>
<dbReference type="InterPro" id="IPR005856">
    <property type="entry name" value="Cys_synth"/>
</dbReference>
<dbReference type="UniPathway" id="UPA00136">
    <property type="reaction ID" value="UER00200"/>
</dbReference>
<dbReference type="OrthoDB" id="9815130at2"/>
<accession>A0A2Z6AUM6</accession>
<evidence type="ECO:0000256" key="12">
    <source>
        <dbReference type="ARBA" id="ARBA00022840"/>
    </source>
</evidence>
<comment type="cofactor">
    <cofactor evidence="2">
        <name>Zn(2+)</name>
        <dbReference type="ChEBI" id="CHEBI:29105"/>
    </cofactor>
</comment>
<comment type="catalytic activity">
    <reaction evidence="16">
        <text>O-acetyl-L-serine + hydrogen sulfide = L-cysteine + acetate</text>
        <dbReference type="Rhea" id="RHEA:14829"/>
        <dbReference type="ChEBI" id="CHEBI:29919"/>
        <dbReference type="ChEBI" id="CHEBI:30089"/>
        <dbReference type="ChEBI" id="CHEBI:35235"/>
        <dbReference type="ChEBI" id="CHEBI:58340"/>
        <dbReference type="EC" id="2.5.1.47"/>
    </reaction>
</comment>
<protein>
    <recommendedName>
        <fullName evidence="5">cysteine synthase</fullName>
        <ecNumber evidence="5">2.5.1.47</ecNumber>
    </recommendedName>
</protein>
<keyword evidence="11" id="KW-0862">Zinc</keyword>
<dbReference type="Gene3D" id="1.20.120.1910">
    <property type="entry name" value="Cysteine-tRNA ligase, C-terminal anti-codon recognition domain"/>
    <property type="match status" value="1"/>
</dbReference>
<evidence type="ECO:0000256" key="2">
    <source>
        <dbReference type="ARBA" id="ARBA00001947"/>
    </source>
</evidence>
<dbReference type="CDD" id="cd01561">
    <property type="entry name" value="CBS_like"/>
    <property type="match status" value="1"/>
</dbReference>
<evidence type="ECO:0000259" key="19">
    <source>
        <dbReference type="Pfam" id="PF00291"/>
    </source>
</evidence>
<dbReference type="FunFam" id="3.40.50.1100:FF:000006">
    <property type="entry name" value="Cysteine synthase"/>
    <property type="match status" value="1"/>
</dbReference>
<feature type="domain" description="Tryptophan synthase beta chain-like PALP" evidence="19">
    <location>
        <begin position="6"/>
        <end position="285"/>
    </location>
</feature>
<dbReference type="Proteomes" id="UP000269883">
    <property type="component" value="Chromosome"/>
</dbReference>
<evidence type="ECO:0000256" key="7">
    <source>
        <dbReference type="ARBA" id="ARBA00022605"/>
    </source>
</evidence>
<keyword evidence="14" id="KW-0030">Aminoacyl-tRNA synthetase</keyword>
<proteinExistence type="inferred from homology"/>
<dbReference type="GO" id="GO:0004124">
    <property type="term" value="F:cysteine synthase activity"/>
    <property type="evidence" value="ECO:0007669"/>
    <property type="project" value="UniProtKB-EC"/>
</dbReference>
<feature type="modified residue" description="N6-(pyridoxal phosphate)lysine" evidence="18">
    <location>
        <position position="43"/>
    </location>
</feature>
<dbReference type="InterPro" id="IPR001926">
    <property type="entry name" value="TrpB-like_PALP"/>
</dbReference>
<dbReference type="EMBL" id="AP017378">
    <property type="protein sequence ID" value="BBD06928.1"/>
    <property type="molecule type" value="Genomic_DNA"/>
</dbReference>
<dbReference type="GO" id="GO:0006418">
    <property type="term" value="P:tRNA aminoacylation for protein translation"/>
    <property type="evidence" value="ECO:0007669"/>
    <property type="project" value="InterPro"/>
</dbReference>
<dbReference type="NCBIfam" id="TIGR01136">
    <property type="entry name" value="cysKM"/>
    <property type="match status" value="1"/>
</dbReference>
<evidence type="ECO:0000259" key="20">
    <source>
        <dbReference type="Pfam" id="PF01406"/>
    </source>
</evidence>
<evidence type="ECO:0000256" key="14">
    <source>
        <dbReference type="ARBA" id="ARBA00023146"/>
    </source>
</evidence>
<keyword evidence="6" id="KW-0436">Ligase</keyword>
<dbReference type="PROSITE" id="PS00901">
    <property type="entry name" value="CYS_SYNTHASE"/>
    <property type="match status" value="1"/>
</dbReference>
<evidence type="ECO:0000256" key="8">
    <source>
        <dbReference type="ARBA" id="ARBA00022679"/>
    </source>
</evidence>
<dbReference type="GO" id="GO:0005524">
    <property type="term" value="F:ATP binding"/>
    <property type="evidence" value="ECO:0007669"/>
    <property type="project" value="UniProtKB-KW"/>
</dbReference>
<keyword evidence="12" id="KW-0067">ATP-binding</keyword>
<evidence type="ECO:0000256" key="10">
    <source>
        <dbReference type="ARBA" id="ARBA00022741"/>
    </source>
</evidence>
<evidence type="ECO:0000256" key="11">
    <source>
        <dbReference type="ARBA" id="ARBA00022833"/>
    </source>
</evidence>
<dbReference type="Gene3D" id="3.40.50.620">
    <property type="entry name" value="HUPs"/>
    <property type="match status" value="1"/>
</dbReference>
<evidence type="ECO:0000256" key="9">
    <source>
        <dbReference type="ARBA" id="ARBA00022723"/>
    </source>
</evidence>
<dbReference type="InterPro" id="IPR050214">
    <property type="entry name" value="Cys_Synth/Cystath_Beta-Synth"/>
</dbReference>
<feature type="binding site" evidence="17">
    <location>
        <position position="259"/>
    </location>
    <ligand>
        <name>pyridoxal 5'-phosphate</name>
        <dbReference type="ChEBI" id="CHEBI:597326"/>
    </ligand>
</feature>
<dbReference type="SUPFAM" id="SSF53686">
    <property type="entry name" value="Tryptophan synthase beta subunit-like PLP-dependent enzymes"/>
    <property type="match status" value="1"/>
</dbReference>
<dbReference type="EC" id="2.5.1.47" evidence="5"/>
<evidence type="ECO:0000313" key="22">
    <source>
        <dbReference type="Proteomes" id="UP000269883"/>
    </source>
</evidence>
<evidence type="ECO:0000313" key="21">
    <source>
        <dbReference type="EMBL" id="BBD06928.1"/>
    </source>
</evidence>
<dbReference type="GO" id="GO:0004812">
    <property type="term" value="F:aminoacyl-tRNA ligase activity"/>
    <property type="evidence" value="ECO:0007669"/>
    <property type="project" value="UniProtKB-KW"/>
</dbReference>
<evidence type="ECO:0000256" key="13">
    <source>
        <dbReference type="ARBA" id="ARBA00022898"/>
    </source>
</evidence>
<evidence type="ECO:0000256" key="18">
    <source>
        <dbReference type="PIRSR" id="PIRSR605856-51"/>
    </source>
</evidence>
<dbReference type="GO" id="GO:0046872">
    <property type="term" value="F:metal ion binding"/>
    <property type="evidence" value="ECO:0007669"/>
    <property type="project" value="UniProtKB-KW"/>
</dbReference>
<organism evidence="21 22">
    <name type="scientific">Desulfovibrio ferrophilus</name>
    <dbReference type="NCBI Taxonomy" id="241368"/>
    <lineage>
        <taxon>Bacteria</taxon>
        <taxon>Pseudomonadati</taxon>
        <taxon>Thermodesulfobacteriota</taxon>
        <taxon>Desulfovibrionia</taxon>
        <taxon>Desulfovibrionales</taxon>
        <taxon>Desulfovibrionaceae</taxon>
        <taxon>Desulfovibrio</taxon>
    </lineage>
</organism>
<evidence type="ECO:0000256" key="6">
    <source>
        <dbReference type="ARBA" id="ARBA00022598"/>
    </source>
</evidence>
<evidence type="ECO:0000256" key="1">
    <source>
        <dbReference type="ARBA" id="ARBA00001933"/>
    </source>
</evidence>
<dbReference type="PANTHER" id="PTHR10314">
    <property type="entry name" value="CYSTATHIONINE BETA-SYNTHASE"/>
    <property type="match status" value="1"/>
</dbReference>
<keyword evidence="7" id="KW-0028">Amino-acid biosynthesis</keyword>
<dbReference type="GO" id="GO:0006535">
    <property type="term" value="P:cysteine biosynthetic process from serine"/>
    <property type="evidence" value="ECO:0007669"/>
    <property type="project" value="InterPro"/>
</dbReference>
<dbReference type="InterPro" id="IPR036052">
    <property type="entry name" value="TrpB-like_PALP_sf"/>
</dbReference>
<evidence type="ECO:0000256" key="17">
    <source>
        <dbReference type="PIRSR" id="PIRSR605856-50"/>
    </source>
</evidence>
<dbReference type="AlphaFoldDB" id="A0A2Z6AUM6"/>
<comment type="pathway">
    <text evidence="3">Amino-acid biosynthesis; L-cysteine biosynthesis; L-cysteine from L-serine: step 2/2.</text>
</comment>
<dbReference type="Pfam" id="PF00291">
    <property type="entry name" value="PALP"/>
    <property type="match status" value="1"/>
</dbReference>
<keyword evidence="15" id="KW-0198">Cysteine biosynthesis</keyword>
<keyword evidence="10" id="KW-0547">Nucleotide-binding</keyword>
<keyword evidence="9" id="KW-0479">Metal-binding</keyword>
<dbReference type="Pfam" id="PF01406">
    <property type="entry name" value="tRNA-synt_1e"/>
    <property type="match status" value="1"/>
</dbReference>
<feature type="domain" description="tRNA synthetases class I catalytic" evidence="20">
    <location>
        <begin position="340"/>
        <end position="614"/>
    </location>
</feature>